<dbReference type="Proteomes" id="UP001500466">
    <property type="component" value="Unassembled WGS sequence"/>
</dbReference>
<feature type="chain" id="PRO_5046730311" description="DUF4352 domain-containing protein" evidence="3">
    <location>
        <begin position="21"/>
        <end position="213"/>
    </location>
</feature>
<dbReference type="Gene3D" id="2.60.40.1240">
    <property type="match status" value="1"/>
</dbReference>
<evidence type="ECO:0000256" key="2">
    <source>
        <dbReference type="SAM" id="MobiDB-lite"/>
    </source>
</evidence>
<evidence type="ECO:0000313" key="5">
    <source>
        <dbReference type="EMBL" id="GAA4975745.1"/>
    </source>
</evidence>
<dbReference type="PROSITE" id="PS51257">
    <property type="entry name" value="PROKAR_LIPOPROTEIN"/>
    <property type="match status" value="1"/>
</dbReference>
<organism evidence="5 6">
    <name type="scientific">Yinghuangia aomiensis</name>
    <dbReference type="NCBI Taxonomy" id="676205"/>
    <lineage>
        <taxon>Bacteria</taxon>
        <taxon>Bacillati</taxon>
        <taxon>Actinomycetota</taxon>
        <taxon>Actinomycetes</taxon>
        <taxon>Kitasatosporales</taxon>
        <taxon>Streptomycetaceae</taxon>
        <taxon>Yinghuangia</taxon>
    </lineage>
</organism>
<accession>A0ABP9HPL8</accession>
<comment type="caution">
    <text evidence="5">The sequence shown here is derived from an EMBL/GenBank/DDBJ whole genome shotgun (WGS) entry which is preliminary data.</text>
</comment>
<dbReference type="InterPro" id="IPR029050">
    <property type="entry name" value="Immunoprotect_excell_Ig-like"/>
</dbReference>
<protein>
    <recommendedName>
        <fullName evidence="4">DUF4352 domain-containing protein</fullName>
    </recommendedName>
</protein>
<dbReference type="RefSeq" id="WP_345677734.1">
    <property type="nucleotide sequence ID" value="NZ_BAABHS010000017.1"/>
</dbReference>
<dbReference type="Pfam" id="PF11611">
    <property type="entry name" value="DUF4352"/>
    <property type="match status" value="1"/>
</dbReference>
<evidence type="ECO:0000259" key="4">
    <source>
        <dbReference type="Pfam" id="PF11611"/>
    </source>
</evidence>
<dbReference type="EMBL" id="BAABHS010000017">
    <property type="protein sequence ID" value="GAA4975745.1"/>
    <property type="molecule type" value="Genomic_DNA"/>
</dbReference>
<reference evidence="6" key="1">
    <citation type="journal article" date="2019" name="Int. J. Syst. Evol. Microbiol.">
        <title>The Global Catalogue of Microorganisms (GCM) 10K type strain sequencing project: providing services to taxonomists for standard genome sequencing and annotation.</title>
        <authorList>
            <consortium name="The Broad Institute Genomics Platform"/>
            <consortium name="The Broad Institute Genome Sequencing Center for Infectious Disease"/>
            <person name="Wu L."/>
            <person name="Ma J."/>
        </authorList>
    </citation>
    <scope>NUCLEOTIDE SEQUENCE [LARGE SCALE GENOMIC DNA]</scope>
    <source>
        <strain evidence="6">JCM 17986</strain>
    </source>
</reference>
<keyword evidence="6" id="KW-1185">Reference proteome</keyword>
<evidence type="ECO:0000313" key="6">
    <source>
        <dbReference type="Proteomes" id="UP001500466"/>
    </source>
</evidence>
<dbReference type="InterPro" id="IPR029051">
    <property type="entry name" value="DUF4352"/>
</dbReference>
<feature type="domain" description="DUF4352" evidence="4">
    <location>
        <begin position="110"/>
        <end position="201"/>
    </location>
</feature>
<feature type="signal peptide" evidence="3">
    <location>
        <begin position="1"/>
        <end position="20"/>
    </location>
</feature>
<proteinExistence type="predicted"/>
<sequence length="213" mass="21830">MRTRAFVYAAVAGVLSTALAACSSGGSNARPSGTKVNDSPYAAGPAAMSCTDPDIPMAEWRKRCDTATPSASTAPSLRVGDTAGLQDPAGMEFTATLVRIVDPAAPANPGSAFAGPKSGDRFVAIEWTIANTGAKTLTSSQVFSTHIVDDHGQWHLSTAAHVSAGAGFPADVKIPPAQALSGYLVYELPDTARATTVQFDGATSRPAGPWKLP</sequence>
<name>A0ABP9HPL8_9ACTN</name>
<gene>
    <name evidence="5" type="ORF">GCM10023205_48360</name>
</gene>
<evidence type="ECO:0000256" key="3">
    <source>
        <dbReference type="SAM" id="SignalP"/>
    </source>
</evidence>
<feature type="region of interest" description="Disordered" evidence="2">
    <location>
        <begin position="66"/>
        <end position="85"/>
    </location>
</feature>
<keyword evidence="1 3" id="KW-0732">Signal</keyword>
<evidence type="ECO:0000256" key="1">
    <source>
        <dbReference type="ARBA" id="ARBA00022729"/>
    </source>
</evidence>